<dbReference type="EMBL" id="MFAQ01000017">
    <property type="protein sequence ID" value="OGD83429.1"/>
    <property type="molecule type" value="Genomic_DNA"/>
</dbReference>
<dbReference type="Proteomes" id="UP000179237">
    <property type="component" value="Unassembled WGS sequence"/>
</dbReference>
<evidence type="ECO:0000256" key="1">
    <source>
        <dbReference type="SAM" id="Coils"/>
    </source>
</evidence>
<sequence length="115" mass="13449">MITDKDIQKLKTVFATKEDLNSFSTKDDLKNFATKDDLEKLEIRTGESFIDVKDKIDNLENQFKDLKNEVISMEDHIIKEIQSMKLDQQASLSHRREIADHETRITKIEQKLLLA</sequence>
<evidence type="ECO:0000313" key="2">
    <source>
        <dbReference type="EMBL" id="OGD83429.1"/>
    </source>
</evidence>
<gene>
    <name evidence="2" type="ORF">A2572_01840</name>
</gene>
<accession>A0A1F5FUZ1</accession>
<reference evidence="2 3" key="1">
    <citation type="journal article" date="2016" name="Nat. Commun.">
        <title>Thousands of microbial genomes shed light on interconnected biogeochemical processes in an aquifer system.</title>
        <authorList>
            <person name="Anantharaman K."/>
            <person name="Brown C.T."/>
            <person name="Hug L.A."/>
            <person name="Sharon I."/>
            <person name="Castelle C.J."/>
            <person name="Probst A.J."/>
            <person name="Thomas B.C."/>
            <person name="Singh A."/>
            <person name="Wilkins M.J."/>
            <person name="Karaoz U."/>
            <person name="Brodie E.L."/>
            <person name="Williams K.H."/>
            <person name="Hubbard S.S."/>
            <person name="Banfield J.F."/>
        </authorList>
    </citation>
    <scope>NUCLEOTIDE SEQUENCE [LARGE SCALE GENOMIC DNA]</scope>
</reference>
<name>A0A1F5FUZ1_9BACT</name>
<dbReference type="AlphaFoldDB" id="A0A1F5FUZ1"/>
<comment type="caution">
    <text evidence="2">The sequence shown here is derived from an EMBL/GenBank/DDBJ whole genome shotgun (WGS) entry which is preliminary data.</text>
</comment>
<evidence type="ECO:0000313" key="3">
    <source>
        <dbReference type="Proteomes" id="UP000179237"/>
    </source>
</evidence>
<proteinExistence type="predicted"/>
<organism evidence="2 3">
    <name type="scientific">Candidatus Collierbacteria bacterium RIFOXYD1_FULL_40_9</name>
    <dbReference type="NCBI Taxonomy" id="1817731"/>
    <lineage>
        <taxon>Bacteria</taxon>
        <taxon>Candidatus Collieribacteriota</taxon>
    </lineage>
</organism>
<feature type="coiled-coil region" evidence="1">
    <location>
        <begin position="49"/>
        <end position="76"/>
    </location>
</feature>
<protein>
    <submittedName>
        <fullName evidence="2">Uncharacterized protein</fullName>
    </submittedName>
</protein>
<keyword evidence="1" id="KW-0175">Coiled coil</keyword>